<sequence>MDKKYVGLDVHMASTSYCVRDSEGKVDDEGIVATSETNL</sequence>
<protein>
    <submittedName>
        <fullName evidence="1">Uncharacterized protein</fullName>
    </submittedName>
</protein>
<dbReference type="EMBL" id="BARW01029938">
    <property type="protein sequence ID" value="GAJ14670.1"/>
    <property type="molecule type" value="Genomic_DNA"/>
</dbReference>
<organism evidence="1">
    <name type="scientific">marine sediment metagenome</name>
    <dbReference type="NCBI Taxonomy" id="412755"/>
    <lineage>
        <taxon>unclassified sequences</taxon>
        <taxon>metagenomes</taxon>
        <taxon>ecological metagenomes</taxon>
    </lineage>
</organism>
<feature type="non-terminal residue" evidence="1">
    <location>
        <position position="39"/>
    </location>
</feature>
<dbReference type="AlphaFoldDB" id="X1VVJ6"/>
<accession>X1VVJ6</accession>
<evidence type="ECO:0000313" key="1">
    <source>
        <dbReference type="EMBL" id="GAJ14670.1"/>
    </source>
</evidence>
<name>X1VVJ6_9ZZZZ</name>
<reference evidence="1" key="1">
    <citation type="journal article" date="2014" name="Front. Microbiol.">
        <title>High frequency of phylogenetically diverse reductive dehalogenase-homologous genes in deep subseafloor sedimentary metagenomes.</title>
        <authorList>
            <person name="Kawai M."/>
            <person name="Futagami T."/>
            <person name="Toyoda A."/>
            <person name="Takaki Y."/>
            <person name="Nishi S."/>
            <person name="Hori S."/>
            <person name="Arai W."/>
            <person name="Tsubouchi T."/>
            <person name="Morono Y."/>
            <person name="Uchiyama I."/>
            <person name="Ito T."/>
            <person name="Fujiyama A."/>
            <person name="Inagaki F."/>
            <person name="Takami H."/>
        </authorList>
    </citation>
    <scope>NUCLEOTIDE SEQUENCE</scope>
    <source>
        <strain evidence="1">Expedition CK06-06</strain>
    </source>
</reference>
<comment type="caution">
    <text evidence="1">The sequence shown here is derived from an EMBL/GenBank/DDBJ whole genome shotgun (WGS) entry which is preliminary data.</text>
</comment>
<gene>
    <name evidence="1" type="ORF">S12H4_47989</name>
</gene>
<proteinExistence type="predicted"/>